<dbReference type="InterPro" id="IPR036291">
    <property type="entry name" value="NAD(P)-bd_dom_sf"/>
</dbReference>
<dbReference type="PANTHER" id="PTHR12286:SF5">
    <property type="entry name" value="SACCHAROPINE DEHYDROGENASE-LIKE OXIDOREDUCTASE"/>
    <property type="match status" value="1"/>
</dbReference>
<sequence>MPDLPQNRRFDLVLFGATGFTGELTAEHLAEHLPDGARWALAGRNRDRLDAVRTRLAAVAPAAAELELLIADTTDPESLRAVAESARVVITTVGPYLQHGAPLVAACAAAGTDYVDLAGESEFLDRMYIAHHSTAVRTGARLVHACGFDSIPHDLGAFFTAKQLPDSAPATVRGVVRSNAMISGGTLHSGLGQIARPRQIRRAAADRARLEPPTVGRRARVRAGAPRRDGVLGLWLLPLPTIDPQIVKRSAGARDEYGPDFTYSHYAGFRRLVMLAAAALGVATVAVAAQIPPLRRLIGACLPQGTGPSPARRARSWFSVDFIGEGGGRTVHTQVRGGDPGYGETAKMLAESAMCLAFDANPKVSGQVTTAAAMGDNLVRRLTDAGMTFAVLDTDGAPVDGVRS</sequence>
<organism evidence="2 3">
    <name type="scientific">Gordonia cholesterolivorans</name>
    <dbReference type="NCBI Taxonomy" id="559625"/>
    <lineage>
        <taxon>Bacteria</taxon>
        <taxon>Bacillati</taxon>
        <taxon>Actinomycetota</taxon>
        <taxon>Actinomycetes</taxon>
        <taxon>Mycobacteriales</taxon>
        <taxon>Gordoniaceae</taxon>
        <taxon>Gordonia</taxon>
    </lineage>
</organism>
<dbReference type="EMBL" id="BAAARB010000003">
    <property type="protein sequence ID" value="GAA2372109.1"/>
    <property type="molecule type" value="Genomic_DNA"/>
</dbReference>
<comment type="caution">
    <text evidence="2">The sequence shown here is derived from an EMBL/GenBank/DDBJ whole genome shotgun (WGS) entry which is preliminary data.</text>
</comment>
<keyword evidence="3" id="KW-1185">Reference proteome</keyword>
<name>A0ABN3H8F1_9ACTN</name>
<evidence type="ECO:0000259" key="1">
    <source>
        <dbReference type="Pfam" id="PF03435"/>
    </source>
</evidence>
<dbReference type="InterPro" id="IPR051276">
    <property type="entry name" value="Saccharopine_DH-like_oxidrdct"/>
</dbReference>
<proteinExistence type="predicted"/>
<accession>A0ABN3H8F1</accession>
<evidence type="ECO:0000313" key="2">
    <source>
        <dbReference type="EMBL" id="GAA2372109.1"/>
    </source>
</evidence>
<dbReference type="InterPro" id="IPR005097">
    <property type="entry name" value="Sacchrp_dh_NADP-bd"/>
</dbReference>
<dbReference type="SUPFAM" id="SSF51735">
    <property type="entry name" value="NAD(P)-binding Rossmann-fold domains"/>
    <property type="match status" value="1"/>
</dbReference>
<protein>
    <submittedName>
        <fullName evidence="2">Saccharopine dehydrogenase NADP-binding domain-containing protein</fullName>
    </submittedName>
</protein>
<gene>
    <name evidence="2" type="ORF">GCM10009855_09290</name>
</gene>
<dbReference type="Proteomes" id="UP001501170">
    <property type="component" value="Unassembled WGS sequence"/>
</dbReference>
<evidence type="ECO:0000313" key="3">
    <source>
        <dbReference type="Proteomes" id="UP001501170"/>
    </source>
</evidence>
<dbReference type="PANTHER" id="PTHR12286">
    <property type="entry name" value="SACCHAROPINE DEHYDROGENASE-LIKE OXIDOREDUCTASE"/>
    <property type="match status" value="1"/>
</dbReference>
<dbReference type="RefSeq" id="WP_062365969.1">
    <property type="nucleotide sequence ID" value="NZ_BAAARB010000003.1"/>
</dbReference>
<reference evidence="2 3" key="1">
    <citation type="journal article" date="2019" name="Int. J. Syst. Evol. Microbiol.">
        <title>The Global Catalogue of Microorganisms (GCM) 10K type strain sequencing project: providing services to taxonomists for standard genome sequencing and annotation.</title>
        <authorList>
            <consortium name="The Broad Institute Genomics Platform"/>
            <consortium name="The Broad Institute Genome Sequencing Center for Infectious Disease"/>
            <person name="Wu L."/>
            <person name="Ma J."/>
        </authorList>
    </citation>
    <scope>NUCLEOTIDE SEQUENCE [LARGE SCALE GENOMIC DNA]</scope>
    <source>
        <strain evidence="2 3">JCM 16227</strain>
    </source>
</reference>
<feature type="domain" description="Saccharopine dehydrogenase NADP binding" evidence="1">
    <location>
        <begin position="13"/>
        <end position="136"/>
    </location>
</feature>
<dbReference type="Gene3D" id="3.40.50.720">
    <property type="entry name" value="NAD(P)-binding Rossmann-like Domain"/>
    <property type="match status" value="1"/>
</dbReference>
<dbReference type="Pfam" id="PF03435">
    <property type="entry name" value="Sacchrp_dh_NADP"/>
    <property type="match status" value="1"/>
</dbReference>